<keyword evidence="2" id="KW-1185">Reference proteome</keyword>
<protein>
    <submittedName>
        <fullName evidence="1">Uncharacterized protein</fullName>
    </submittedName>
</protein>
<organism evidence="1 2">
    <name type="scientific">Bauhinia variegata</name>
    <name type="common">Purple orchid tree</name>
    <name type="synonym">Phanera variegata</name>
    <dbReference type="NCBI Taxonomy" id="167791"/>
    <lineage>
        <taxon>Eukaryota</taxon>
        <taxon>Viridiplantae</taxon>
        <taxon>Streptophyta</taxon>
        <taxon>Embryophyta</taxon>
        <taxon>Tracheophyta</taxon>
        <taxon>Spermatophyta</taxon>
        <taxon>Magnoliopsida</taxon>
        <taxon>eudicotyledons</taxon>
        <taxon>Gunneridae</taxon>
        <taxon>Pentapetalae</taxon>
        <taxon>rosids</taxon>
        <taxon>fabids</taxon>
        <taxon>Fabales</taxon>
        <taxon>Fabaceae</taxon>
        <taxon>Cercidoideae</taxon>
        <taxon>Cercideae</taxon>
        <taxon>Bauhiniinae</taxon>
        <taxon>Bauhinia</taxon>
    </lineage>
</organism>
<evidence type="ECO:0000313" key="1">
    <source>
        <dbReference type="EMBL" id="KAI4357631.1"/>
    </source>
</evidence>
<sequence length="148" mass="16729">MAQVEKIGNNVELKSPAEKFYKHLKDEIHRTPTAASDKVQSVSVHEGDEETAGSTKLIWKYTIDGKQEQMKEKVEIDEATKTVNFVGIEGHILELYKTYKVIVKVESGLAKITLEYEKRNAEIPAPYNYLQLVTEIVKDIDAHVVVKG</sequence>
<name>A0ACB9QD48_BAUVA</name>
<gene>
    <name evidence="1" type="ORF">L6164_001568</name>
</gene>
<proteinExistence type="predicted"/>
<accession>A0ACB9QD48</accession>
<evidence type="ECO:0000313" key="2">
    <source>
        <dbReference type="Proteomes" id="UP000828941"/>
    </source>
</evidence>
<reference evidence="1 2" key="1">
    <citation type="journal article" date="2022" name="DNA Res.">
        <title>Chromosomal-level genome assembly of the orchid tree Bauhinia variegata (Leguminosae; Cercidoideae) supports the allotetraploid origin hypothesis of Bauhinia.</title>
        <authorList>
            <person name="Zhong Y."/>
            <person name="Chen Y."/>
            <person name="Zheng D."/>
            <person name="Pang J."/>
            <person name="Liu Y."/>
            <person name="Luo S."/>
            <person name="Meng S."/>
            <person name="Qian L."/>
            <person name="Wei D."/>
            <person name="Dai S."/>
            <person name="Zhou R."/>
        </authorList>
    </citation>
    <scope>NUCLEOTIDE SEQUENCE [LARGE SCALE GENOMIC DNA]</scope>
    <source>
        <strain evidence="1">BV-YZ2020</strain>
    </source>
</reference>
<dbReference type="EMBL" id="CM039426">
    <property type="protein sequence ID" value="KAI4357631.1"/>
    <property type="molecule type" value="Genomic_DNA"/>
</dbReference>
<comment type="caution">
    <text evidence="1">The sequence shown here is derived from an EMBL/GenBank/DDBJ whole genome shotgun (WGS) entry which is preliminary data.</text>
</comment>
<dbReference type="Proteomes" id="UP000828941">
    <property type="component" value="Chromosome 1"/>
</dbReference>